<dbReference type="SUPFAM" id="SSF50998">
    <property type="entry name" value="Quinoprotein alcohol dehydrogenase-like"/>
    <property type="match status" value="1"/>
</dbReference>
<dbReference type="InterPro" id="IPR011047">
    <property type="entry name" value="Quinoprotein_ADH-like_sf"/>
</dbReference>
<sequence length="441" mass="49332">MIVDFNQGRKWMRMNILNKLFVLAAFAAVISLALVGCEKKGDKSATAADNSPINVSYEAPQLWAEPIDDYLKVGNEYYPDGFIKSIGALDVFDNKLWIGYGDMTRNMGSDIPIEFRRFDDPSKPDIVSTPVSAEGQGAKQRTPTDTGEEQIYPFRKINEQLWQAGHDSNNDDETWTQAIPGPERLIQGNIFVLDAKNGDLVWEKRRNIPGGEHVHDLAYFNGSIYGVGSGADHRREWEDGQIFRYLWRSDDMGMTFKTIHRVMFPDPGKGDTRNRTLLPVGNTLYVFGYVNPYVEKGPQEGRHVTVKNNQISGLNGVVGSVVVRKTWPLHPMLGLAVGNYGPGVSRTFKIIQSGIQELSGWSNLRVINVTPGEKSGHWLVLAGSGTDEETFSVYRFHERSINQLSPVLDLGEMAFSSIALWYGDLFLGSDDGKIYRSNSIR</sequence>
<accession>A0A382BHH5</accession>
<protein>
    <submittedName>
        <fullName evidence="2">Uncharacterized protein</fullName>
    </submittedName>
</protein>
<dbReference type="EMBL" id="UINC01029623">
    <property type="protein sequence ID" value="SVB12647.1"/>
    <property type="molecule type" value="Genomic_DNA"/>
</dbReference>
<feature type="region of interest" description="Disordered" evidence="1">
    <location>
        <begin position="121"/>
        <end position="146"/>
    </location>
</feature>
<organism evidence="2">
    <name type="scientific">marine metagenome</name>
    <dbReference type="NCBI Taxonomy" id="408172"/>
    <lineage>
        <taxon>unclassified sequences</taxon>
        <taxon>metagenomes</taxon>
        <taxon>ecological metagenomes</taxon>
    </lineage>
</organism>
<name>A0A382BHH5_9ZZZZ</name>
<proteinExistence type="predicted"/>
<dbReference type="AlphaFoldDB" id="A0A382BHH5"/>
<evidence type="ECO:0000256" key="1">
    <source>
        <dbReference type="SAM" id="MobiDB-lite"/>
    </source>
</evidence>
<reference evidence="2" key="1">
    <citation type="submission" date="2018-05" db="EMBL/GenBank/DDBJ databases">
        <authorList>
            <person name="Lanie J.A."/>
            <person name="Ng W.-L."/>
            <person name="Kazmierczak K.M."/>
            <person name="Andrzejewski T.M."/>
            <person name="Davidsen T.M."/>
            <person name="Wayne K.J."/>
            <person name="Tettelin H."/>
            <person name="Glass J.I."/>
            <person name="Rusch D."/>
            <person name="Podicherti R."/>
            <person name="Tsui H.-C.T."/>
            <person name="Winkler M.E."/>
        </authorList>
    </citation>
    <scope>NUCLEOTIDE SEQUENCE</scope>
</reference>
<evidence type="ECO:0000313" key="2">
    <source>
        <dbReference type="EMBL" id="SVB12647.1"/>
    </source>
</evidence>
<gene>
    <name evidence="2" type="ORF">METZ01_LOCUS165501</name>
</gene>